<sequence>MYVPYNAYKLYFGCGVQEQFMEKHPNPACWRWELHRVWEVEATLKPGFRHVYTKRTYYIDEDSYGAMLYDAYDQNGQLYRSIFNAMIQMYDVKAPYIVKNAVFDFNKGMYALVNDAIEGGYGVMSEPLKNRELSPEAIVGRETAR</sequence>
<gene>
    <name evidence="1" type="ORF">SDC9_206262</name>
</gene>
<dbReference type="EMBL" id="VSSQ01131381">
    <property type="protein sequence ID" value="MPN58555.1"/>
    <property type="molecule type" value="Genomic_DNA"/>
</dbReference>
<accession>A0A645J4C2</accession>
<organism evidence="1">
    <name type="scientific">bioreactor metagenome</name>
    <dbReference type="NCBI Taxonomy" id="1076179"/>
    <lineage>
        <taxon>unclassified sequences</taxon>
        <taxon>metagenomes</taxon>
        <taxon>ecological metagenomes</taxon>
    </lineage>
</organism>
<dbReference type="Pfam" id="PF07044">
    <property type="entry name" value="DUF1329"/>
    <property type="match status" value="1"/>
</dbReference>
<reference evidence="1" key="1">
    <citation type="submission" date="2019-08" db="EMBL/GenBank/DDBJ databases">
        <authorList>
            <person name="Kucharzyk K."/>
            <person name="Murdoch R.W."/>
            <person name="Higgins S."/>
            <person name="Loffler F."/>
        </authorList>
    </citation>
    <scope>NUCLEOTIDE SEQUENCE</scope>
</reference>
<evidence type="ECO:0000313" key="1">
    <source>
        <dbReference type="EMBL" id="MPN58555.1"/>
    </source>
</evidence>
<dbReference type="AlphaFoldDB" id="A0A645J4C2"/>
<name>A0A645J4C2_9ZZZZ</name>
<evidence type="ECO:0008006" key="2">
    <source>
        <dbReference type="Google" id="ProtNLM"/>
    </source>
</evidence>
<dbReference type="InterPro" id="IPR010752">
    <property type="entry name" value="DUF1329"/>
</dbReference>
<proteinExistence type="predicted"/>
<comment type="caution">
    <text evidence="1">The sequence shown here is derived from an EMBL/GenBank/DDBJ whole genome shotgun (WGS) entry which is preliminary data.</text>
</comment>
<dbReference type="Gene3D" id="2.50.20.10">
    <property type="entry name" value="Lipoprotein localisation LolA/LolB/LppX"/>
    <property type="match status" value="1"/>
</dbReference>
<protein>
    <recommendedName>
        <fullName evidence="2">DUF1329 domain-containing protein</fullName>
    </recommendedName>
</protein>